<dbReference type="PANTHER" id="PTHR10644">
    <property type="entry name" value="DNA REPAIR/RNA PROCESSING CPSF FAMILY"/>
    <property type="match status" value="1"/>
</dbReference>
<evidence type="ECO:0000313" key="10">
    <source>
        <dbReference type="EMBL" id="KAF4678362.1"/>
    </source>
</evidence>
<dbReference type="Pfam" id="PF10433">
    <property type="entry name" value="Beta-prop_RSE1_1st"/>
    <property type="match status" value="1"/>
</dbReference>
<evidence type="ECO:0000256" key="6">
    <source>
        <dbReference type="SAM" id="Phobius"/>
    </source>
</evidence>
<dbReference type="InterPro" id="IPR058543">
    <property type="entry name" value="Beta-prop_RSE1/DDB1/CPSF1_2nd"/>
</dbReference>
<evidence type="ECO:0000259" key="9">
    <source>
        <dbReference type="Pfam" id="PF23726"/>
    </source>
</evidence>
<sequence>MTGRRCSDSTSLPDHSNRALSCAQCGSDELPDLLICICNCHKKSEDAGLVHRQCVEGFLRRTLTSHCPRCRSKYFIPPDCDDKLRRMASRLALVQIGAAVILMAVVAIAWIILTAPGPDEDGDDEVTFSGLAQLVVSPRHWWSESIEVDTTTTVEPPFPSLGRSSQFMQRASNNKRTLNHQLRLSALVLIAGLALTLLFRARSIQSRRSRIAQELKTLDLKRLTALMDELLGTQMPSSSPPVGEAEAYVADAFVDPAPAGLEIRFTGNPAGVVVVPKGKTLKEEACQAIAAELRHSETAFVSRIDEAVGRYGLRWFTPTNEVPLCGHATLATARCLDALLPATNQHVPEAYVFETTSGDLVVGREGAGEKEDPMKSYTLGFPRNPPEERFSSAQLPEWTQRIIKALGLRQEEVEDVAVSHQAKKLLVVCRKEEGEDTIKRLSPDNTALLGSHGDDVIRGVSVMCWQSSNAGSGAGAVVYSRYFAPWNGIPEDPVNGSSHTVIGPYMTSIGVKGPLKCVMLSARGGQLVVEDGDDNVSISGGCSLEMPHFYNLTLSKTSAVACAVYGNFSAPKAQEIVVARGSTLELLRPDEQNRLQTVISVNCFGLIRSLETFRLVGANRDYLLVGSDSGRIVILEYNTTKNVFDKVHQETYGKTGCRRTVPGQYLAVDPKGRSCMVSAVERQKFVYILNRDLQSRLTISSPLEAHKSYTIAFATVGLDVGFDNPQYAAIECQYDDFGKKGPNPQKLLTMYEMDLGVNHVTRKHSDKIPFSAHDLIPVPGGTDGPGGVLLCCENFLSYYKQGHPVLSCAMPRRLDTPAEKGLMVVCWSRHKLKNFFFFLIQSEYGDLYKVTLSHKEGVVSEIQCSYFDSIPVAISICVLKTGFLFAASEFGNHALYQFASLGDESPAIVTSSHPNRENAVVAFKPRNLKNLTPFDELSSLAPITDMKVMDCFSTQTQVMQQDGSGMQQTVTTGMSAGCQIYALSGRGPRSALRILRHGLTLGEAGASELPGQPNALFTIKPFGASYAPVSEGEVESDRYIVVSFVDQTLTLLVTSDNIHEVTDSGFAKDQPTLFAMRMEDKSAIQVMPSGIRHVAAGRRTTEWRAPPGRQVTMAASNGSQVVIALSGGEIQLFELDADTNGHLSEVAKRDIGCEVAALCVQPLPSGRTRSQFMAVAGVDSSVRVLSLDSDRPLRQLAAQALRTTASSVCMLQFGQGTTSTLYLAIGLEDGVLVRSVIDGVTGQLSDQRQRVLGPRRVTLCPLTVDGGRPAMVAMSARPFLCFQANDYSAAGASGGQYQCVPLTFAAAEDEDTPGSSKIPALPRFDLAAPFSIENCQEGICTTSQRVLRIVSVERLNETFNQVMVPLSYTGRKFLPLPPPKLLSGQTDAVPMDNRIMLAVMESDHNAYNEETKAEIREALRKIKVDAGEDDDTDMDPPPESQVGTYIAGHGKWGSCIRVVDPLTASTSFKLDLDVDEAATAMTVCYFYQLKDNRPCLVVGTATGVDPHNPSRSAHGKCYIKTYLYDESYNLQLIHVTPLEGVPSAMYPFEGRLLVALRGSPTVAPVLRIYELGKKRLLKKCEYKFLPESGGIMWLDVNKDRIFAADSRDSIMVLRWRYSDNQMQVISDDTYPRCITAAAVLDYNTIVVGDKFDNLAILRVPSDAKDAGAWGRPVVEAEGISTLRLVPGRDNDYVSGNTFKMDLIGHFHVGETVTSLQRVTMVAGGAEIIIYSTVLGTIGALYPFSSKREHTFLQALEMHMRNTAASPSLTGREHVMYRSFYHPVKNFIDADLCEVYYELPAEKQRQIAVDMDKTPQEVMKKLEDIRNRVL</sequence>
<keyword evidence="5" id="KW-0539">Nucleus</keyword>
<dbReference type="GO" id="GO:0005681">
    <property type="term" value="C:spliceosomal complex"/>
    <property type="evidence" value="ECO:0007669"/>
    <property type="project" value="UniProtKB-KW"/>
</dbReference>
<dbReference type="Gene3D" id="2.130.10.10">
    <property type="entry name" value="YVTN repeat-like/Quinoprotein amine dehydrogenase"/>
    <property type="match status" value="3"/>
</dbReference>
<dbReference type="GO" id="GO:0008380">
    <property type="term" value="P:RNA splicing"/>
    <property type="evidence" value="ECO:0007669"/>
    <property type="project" value="UniProtKB-KW"/>
</dbReference>
<dbReference type="InterPro" id="IPR004871">
    <property type="entry name" value="RSE1/DDB1/CPSF1_C"/>
</dbReference>
<keyword evidence="6" id="KW-0812">Transmembrane</keyword>
<dbReference type="Gene3D" id="3.10.310.10">
    <property type="entry name" value="Diaminopimelate Epimerase, Chain A, domain 1"/>
    <property type="match status" value="2"/>
</dbReference>
<evidence type="ECO:0000256" key="2">
    <source>
        <dbReference type="ARBA" id="ARBA00022664"/>
    </source>
</evidence>
<feature type="domain" description="RSE1/DDB1/CPSF1 second beta-propeller" evidence="9">
    <location>
        <begin position="1004"/>
        <end position="1351"/>
    </location>
</feature>
<evidence type="ECO:0000259" key="8">
    <source>
        <dbReference type="Pfam" id="PF10433"/>
    </source>
</evidence>
<gene>
    <name evidence="10" type="primary">SF3B3</name>
    <name evidence="10" type="ORF">FOL47_000092</name>
</gene>
<comment type="subcellular location">
    <subcellularLocation>
        <location evidence="1">Nucleus</location>
    </subcellularLocation>
</comment>
<evidence type="ECO:0000256" key="1">
    <source>
        <dbReference type="ARBA" id="ARBA00004123"/>
    </source>
</evidence>
<keyword evidence="4" id="KW-0508">mRNA splicing</keyword>
<feature type="domain" description="RSE1/DDB1/CPSF1 C-terminal" evidence="7">
    <location>
        <begin position="1454"/>
        <end position="1796"/>
    </location>
</feature>
<keyword evidence="3" id="KW-0747">Spliceosome</keyword>
<dbReference type="EMBL" id="JAAPAO010000001">
    <property type="protein sequence ID" value="KAF4678362.1"/>
    <property type="molecule type" value="Genomic_DNA"/>
</dbReference>
<dbReference type="SUPFAM" id="SSF54506">
    <property type="entry name" value="Diaminopimelate epimerase-like"/>
    <property type="match status" value="1"/>
</dbReference>
<dbReference type="FunFam" id="2.130.10.10:FF:001143">
    <property type="entry name" value="Pre-mRNA-splicing factor rse-1, putative"/>
    <property type="match status" value="1"/>
</dbReference>
<organism evidence="10 11">
    <name type="scientific">Perkinsus chesapeaki</name>
    <name type="common">Clam parasite</name>
    <name type="synonym">Perkinsus andrewsi</name>
    <dbReference type="NCBI Taxonomy" id="330153"/>
    <lineage>
        <taxon>Eukaryota</taxon>
        <taxon>Sar</taxon>
        <taxon>Alveolata</taxon>
        <taxon>Perkinsozoa</taxon>
        <taxon>Perkinsea</taxon>
        <taxon>Perkinsida</taxon>
        <taxon>Perkinsidae</taxon>
        <taxon>Perkinsus</taxon>
    </lineage>
</organism>
<dbReference type="NCBIfam" id="TIGR00654">
    <property type="entry name" value="PhzF_family"/>
    <property type="match status" value="1"/>
</dbReference>
<feature type="transmembrane region" description="Helical" evidence="6">
    <location>
        <begin position="91"/>
        <end position="113"/>
    </location>
</feature>
<name>A0A7J6N356_PERCH</name>
<dbReference type="InterPro" id="IPR050358">
    <property type="entry name" value="RSE1/DDB1/CFT1"/>
</dbReference>
<keyword evidence="6" id="KW-1133">Transmembrane helix</keyword>
<dbReference type="InterPro" id="IPR036322">
    <property type="entry name" value="WD40_repeat_dom_sf"/>
</dbReference>
<evidence type="ECO:0000313" key="11">
    <source>
        <dbReference type="Proteomes" id="UP000591131"/>
    </source>
</evidence>
<evidence type="ECO:0000256" key="4">
    <source>
        <dbReference type="ARBA" id="ARBA00023187"/>
    </source>
</evidence>
<evidence type="ECO:0000256" key="5">
    <source>
        <dbReference type="ARBA" id="ARBA00023242"/>
    </source>
</evidence>
<proteinExistence type="predicted"/>
<dbReference type="InterPro" id="IPR003719">
    <property type="entry name" value="Phenazine_PhzF-like"/>
</dbReference>
<dbReference type="InterPro" id="IPR018846">
    <property type="entry name" value="Beta-prop_RSE1/DDB1/CPSF1_1st"/>
</dbReference>
<keyword evidence="11" id="KW-1185">Reference proteome</keyword>
<reference evidence="10 11" key="1">
    <citation type="submission" date="2020-04" db="EMBL/GenBank/DDBJ databases">
        <title>Perkinsus chesapeaki whole genome sequence.</title>
        <authorList>
            <person name="Bogema D.R."/>
        </authorList>
    </citation>
    <scope>NUCLEOTIDE SEQUENCE [LARGE SCALE GENOMIC DNA]</scope>
    <source>
        <strain evidence="10">ATCC PRA-425</strain>
    </source>
</reference>
<dbReference type="GO" id="GO:0003824">
    <property type="term" value="F:catalytic activity"/>
    <property type="evidence" value="ECO:0007669"/>
    <property type="project" value="InterPro"/>
</dbReference>
<keyword evidence="2" id="KW-0507">mRNA processing</keyword>
<evidence type="ECO:0000259" key="7">
    <source>
        <dbReference type="Pfam" id="PF03178"/>
    </source>
</evidence>
<dbReference type="Pfam" id="PF03178">
    <property type="entry name" value="CPSF_A"/>
    <property type="match status" value="1"/>
</dbReference>
<dbReference type="GO" id="GO:0003676">
    <property type="term" value="F:nucleic acid binding"/>
    <property type="evidence" value="ECO:0007669"/>
    <property type="project" value="InterPro"/>
</dbReference>
<dbReference type="Pfam" id="PF02567">
    <property type="entry name" value="PhzC-PhzF"/>
    <property type="match status" value="1"/>
</dbReference>
<accession>A0A7J6N356</accession>
<dbReference type="Proteomes" id="UP000591131">
    <property type="component" value="Unassembled WGS sequence"/>
</dbReference>
<feature type="domain" description="RSE1/DDB1/CPSF1 first beta-propeller" evidence="8">
    <location>
        <begin position="560"/>
        <end position="927"/>
    </location>
</feature>
<dbReference type="OrthoDB" id="436637at2759"/>
<dbReference type="Pfam" id="PF23726">
    <property type="entry name" value="Beta-prop_RSE1_2nd"/>
    <property type="match status" value="1"/>
</dbReference>
<dbReference type="InterPro" id="IPR015943">
    <property type="entry name" value="WD40/YVTN_repeat-like_dom_sf"/>
</dbReference>
<protein>
    <submittedName>
        <fullName evidence="10">Splicing factor 3B subunit 3</fullName>
    </submittedName>
</protein>
<keyword evidence="6" id="KW-0472">Membrane</keyword>
<dbReference type="SUPFAM" id="SSF50978">
    <property type="entry name" value="WD40 repeat-like"/>
    <property type="match status" value="1"/>
</dbReference>
<comment type="caution">
    <text evidence="10">The sequence shown here is derived from an EMBL/GenBank/DDBJ whole genome shotgun (WGS) entry which is preliminary data.</text>
</comment>
<dbReference type="GO" id="GO:0006397">
    <property type="term" value="P:mRNA processing"/>
    <property type="evidence" value="ECO:0007669"/>
    <property type="project" value="UniProtKB-KW"/>
</dbReference>
<evidence type="ECO:0000256" key="3">
    <source>
        <dbReference type="ARBA" id="ARBA00022728"/>
    </source>
</evidence>